<dbReference type="Proteomes" id="UP001337305">
    <property type="component" value="Unassembled WGS sequence"/>
</dbReference>
<reference evidence="1 2" key="1">
    <citation type="submission" date="2022-09" db="EMBL/GenBank/DDBJ databases">
        <title>Genome sequencing of Flavivirga sp. MEBiC05379.</title>
        <authorList>
            <person name="Oh H.-M."/>
            <person name="Kwon K.K."/>
            <person name="Park M.J."/>
            <person name="Yang S.-H."/>
        </authorList>
    </citation>
    <scope>NUCLEOTIDE SEQUENCE [LARGE SCALE GENOMIC DNA]</scope>
    <source>
        <strain evidence="1 2">MEBiC05379</strain>
    </source>
</reference>
<dbReference type="SUPFAM" id="SSF54427">
    <property type="entry name" value="NTF2-like"/>
    <property type="match status" value="1"/>
</dbReference>
<evidence type="ECO:0000313" key="1">
    <source>
        <dbReference type="EMBL" id="MEF3832862.1"/>
    </source>
</evidence>
<evidence type="ECO:0000313" key="2">
    <source>
        <dbReference type="Proteomes" id="UP001337305"/>
    </source>
</evidence>
<gene>
    <name evidence="1" type="ORF">N1F79_06960</name>
</gene>
<keyword evidence="2" id="KW-1185">Reference proteome</keyword>
<comment type="caution">
    <text evidence="1">The sequence shown here is derived from an EMBL/GenBank/DDBJ whole genome shotgun (WGS) entry which is preliminary data.</text>
</comment>
<sequence>MKLIWTTSLLFLVIFNSYGQKTLNNKDKETITFEIKQMFDNYHNDITKSGLVSEFKYLDDSSDFFWVPPGYKETLSYDTIKSILTENSKIIDFIEFSWESIKIYPLTKEIANYSGIVKCVQVDADHNPVTFKIIESGTLIKRKDGWKFLSGQSRSLN</sequence>
<accession>A0ABU7XQ56</accession>
<dbReference type="InterPro" id="IPR032710">
    <property type="entry name" value="NTF2-like_dom_sf"/>
</dbReference>
<protein>
    <recommendedName>
        <fullName evidence="3">SnoaL-like domain-containing protein</fullName>
    </recommendedName>
</protein>
<dbReference type="RefSeq" id="WP_303305230.1">
    <property type="nucleotide sequence ID" value="NZ_JAODOP010000004.1"/>
</dbReference>
<organism evidence="1 2">
    <name type="scientific">Flavivirga spongiicola</name>
    <dbReference type="NCBI Taxonomy" id="421621"/>
    <lineage>
        <taxon>Bacteria</taxon>
        <taxon>Pseudomonadati</taxon>
        <taxon>Bacteroidota</taxon>
        <taxon>Flavobacteriia</taxon>
        <taxon>Flavobacteriales</taxon>
        <taxon>Flavobacteriaceae</taxon>
        <taxon>Flavivirga</taxon>
    </lineage>
</organism>
<proteinExistence type="predicted"/>
<dbReference type="EMBL" id="JAODOP010000004">
    <property type="protein sequence ID" value="MEF3832862.1"/>
    <property type="molecule type" value="Genomic_DNA"/>
</dbReference>
<name>A0ABU7XQ56_9FLAO</name>
<evidence type="ECO:0008006" key="3">
    <source>
        <dbReference type="Google" id="ProtNLM"/>
    </source>
</evidence>